<proteinExistence type="predicted"/>
<dbReference type="InterPro" id="IPR000719">
    <property type="entry name" value="Prot_kinase_dom"/>
</dbReference>
<feature type="transmembrane region" description="Helical" evidence="12">
    <location>
        <begin position="246"/>
        <end position="269"/>
    </location>
</feature>
<dbReference type="Gene3D" id="3.30.200.20">
    <property type="entry name" value="Phosphorylase Kinase, domain 1"/>
    <property type="match status" value="1"/>
</dbReference>
<keyword evidence="8 11" id="KW-0067">ATP-binding</keyword>
<evidence type="ECO:0000256" key="11">
    <source>
        <dbReference type="PROSITE-ProRule" id="PRU10141"/>
    </source>
</evidence>
<evidence type="ECO:0000256" key="5">
    <source>
        <dbReference type="ARBA" id="ARBA00022729"/>
    </source>
</evidence>
<feature type="chain" id="PRO_5023104703" evidence="13">
    <location>
        <begin position="21"/>
        <end position="615"/>
    </location>
</feature>
<reference evidence="16" key="1">
    <citation type="journal article" date="2019" name="Curr. Biol.">
        <title>Genome Sequence of Striga asiatica Provides Insight into the Evolution of Plant Parasitism.</title>
        <authorList>
            <person name="Yoshida S."/>
            <person name="Kim S."/>
            <person name="Wafula E.K."/>
            <person name="Tanskanen J."/>
            <person name="Kim Y.M."/>
            <person name="Honaas L."/>
            <person name="Yang Z."/>
            <person name="Spallek T."/>
            <person name="Conn C.E."/>
            <person name="Ichihashi Y."/>
            <person name="Cheong K."/>
            <person name="Cui S."/>
            <person name="Der J.P."/>
            <person name="Gundlach H."/>
            <person name="Jiao Y."/>
            <person name="Hori C."/>
            <person name="Ishida J.K."/>
            <person name="Kasahara H."/>
            <person name="Kiba T."/>
            <person name="Kim M.S."/>
            <person name="Koo N."/>
            <person name="Laohavisit A."/>
            <person name="Lee Y.H."/>
            <person name="Lumba S."/>
            <person name="McCourt P."/>
            <person name="Mortimer J.C."/>
            <person name="Mutuku J.M."/>
            <person name="Nomura T."/>
            <person name="Sasaki-Sekimoto Y."/>
            <person name="Seto Y."/>
            <person name="Wang Y."/>
            <person name="Wakatake T."/>
            <person name="Sakakibara H."/>
            <person name="Demura T."/>
            <person name="Yamaguchi S."/>
            <person name="Yoneyama K."/>
            <person name="Manabe R.I."/>
            <person name="Nelson D.C."/>
            <person name="Schulman A.H."/>
            <person name="Timko M.P."/>
            <person name="dePamphilis C.W."/>
            <person name="Choi D."/>
            <person name="Shirasu K."/>
        </authorList>
    </citation>
    <scope>NUCLEOTIDE SEQUENCE [LARGE SCALE GENOMIC DNA]</scope>
    <source>
        <strain evidence="16">cv. UVA1</strain>
    </source>
</reference>
<dbReference type="InterPro" id="IPR011009">
    <property type="entry name" value="Kinase-like_dom_sf"/>
</dbReference>
<dbReference type="GO" id="GO:0004672">
    <property type="term" value="F:protein kinase activity"/>
    <property type="evidence" value="ECO:0007669"/>
    <property type="project" value="InterPro"/>
</dbReference>
<keyword evidence="5 13" id="KW-0732">Signal</keyword>
<keyword evidence="15" id="KW-0418">Kinase</keyword>
<dbReference type="OrthoDB" id="676979at2759"/>
<dbReference type="InterPro" id="IPR032675">
    <property type="entry name" value="LRR_dom_sf"/>
</dbReference>
<evidence type="ECO:0000256" key="1">
    <source>
        <dbReference type="ARBA" id="ARBA00004370"/>
    </source>
</evidence>
<evidence type="ECO:0000256" key="7">
    <source>
        <dbReference type="ARBA" id="ARBA00022741"/>
    </source>
</evidence>
<keyword evidence="6" id="KW-0677">Repeat</keyword>
<dbReference type="Pfam" id="PF00560">
    <property type="entry name" value="LRR_1"/>
    <property type="match status" value="4"/>
</dbReference>
<sequence length="615" mass="67611">MGIKLIFTAISLYSLLCSLAAPEPVEDKRALLEFISNTRLSRNLKWDENTSACSNWTGVTCNHDNSRIIAVRLPAIGFRGVLRPNTLSRLSALKILCLRSNGINGPFPRDLLKLPHLTDLHLQYNNFHGPLPSDFTVWKNLSVLDLSNNAFNESIPSSISNLTHLMSLNFANNSFSGHIPDLCMPSLQVLNLSNNNLTGLVPQSLSKFPRSAFSDNNNISFPILPLPDPSSNATHKKHSSKLKESLILGIAIGGFLVVFISIALLLFVVNRKNNKRDDTMSNASQKKENSVRSMASEYQGENGKITFFEGCNLAFDLEDLLRASAEVLGKGSFGTTYKAALEDATTVVVKRLKEVVVGKREFEHHMEIVGSVRHENVVPLRAYYYSKDEKLVVYDYYHWGSVSALLHGKRGENGSPLDWEARLKIATGAARGLAHIHSRCHGKLIHGNVKSHNIFLNPADLLGCVADVGLPAVMGPTASSGRASGYRAPEVTEARRASQPSDVYALGVVFLELLTGKSAVHSSAGGEEVVHLVRWVNSVVREEWTGEVFDVELLRYPNIEEEMVGLLQIGLSCVVKMPSQRPTMAEVVRMVEEVRCFNTGRSSMGLAQARTPNAS</sequence>
<evidence type="ECO:0000259" key="14">
    <source>
        <dbReference type="PROSITE" id="PS50011"/>
    </source>
</evidence>
<dbReference type="PROSITE" id="PS00107">
    <property type="entry name" value="PROTEIN_KINASE_ATP"/>
    <property type="match status" value="1"/>
</dbReference>
<dbReference type="GO" id="GO:0005524">
    <property type="term" value="F:ATP binding"/>
    <property type="evidence" value="ECO:0007669"/>
    <property type="project" value="UniProtKB-UniRule"/>
</dbReference>
<keyword evidence="10 12" id="KW-0472">Membrane</keyword>
<dbReference type="FunFam" id="3.80.10.10:FF:000234">
    <property type="entry name" value="Probable inactive receptor kinase RLK902"/>
    <property type="match status" value="1"/>
</dbReference>
<keyword evidence="9 12" id="KW-1133">Transmembrane helix</keyword>
<dbReference type="EMBL" id="BKCP01004872">
    <property type="protein sequence ID" value="GER34338.1"/>
    <property type="molecule type" value="Genomic_DNA"/>
</dbReference>
<evidence type="ECO:0000256" key="8">
    <source>
        <dbReference type="ARBA" id="ARBA00022840"/>
    </source>
</evidence>
<dbReference type="GO" id="GO:0051707">
    <property type="term" value="P:response to other organism"/>
    <property type="evidence" value="ECO:0007669"/>
    <property type="project" value="UniProtKB-ARBA"/>
</dbReference>
<dbReference type="FunFam" id="1.10.510.10:FF:000095">
    <property type="entry name" value="protein STRUBBELIG-RECEPTOR FAMILY 8"/>
    <property type="match status" value="1"/>
</dbReference>
<keyword evidence="15" id="KW-0808">Transferase</keyword>
<dbReference type="PROSITE" id="PS50011">
    <property type="entry name" value="PROTEIN_KINASE_DOM"/>
    <property type="match status" value="1"/>
</dbReference>
<dbReference type="InterPro" id="IPR001611">
    <property type="entry name" value="Leu-rich_rpt"/>
</dbReference>
<dbReference type="GO" id="GO:0006952">
    <property type="term" value="P:defense response"/>
    <property type="evidence" value="ECO:0007669"/>
    <property type="project" value="UniProtKB-ARBA"/>
</dbReference>
<dbReference type="PANTHER" id="PTHR48010">
    <property type="entry name" value="OS05G0588300 PROTEIN"/>
    <property type="match status" value="1"/>
</dbReference>
<evidence type="ECO:0000256" key="13">
    <source>
        <dbReference type="SAM" id="SignalP"/>
    </source>
</evidence>
<keyword evidence="2" id="KW-0597">Phosphoprotein</keyword>
<feature type="domain" description="Protein kinase" evidence="14">
    <location>
        <begin position="322"/>
        <end position="594"/>
    </location>
</feature>
<evidence type="ECO:0000256" key="9">
    <source>
        <dbReference type="ARBA" id="ARBA00022989"/>
    </source>
</evidence>
<dbReference type="Gene3D" id="1.10.510.10">
    <property type="entry name" value="Transferase(Phosphotransferase) domain 1"/>
    <property type="match status" value="1"/>
</dbReference>
<dbReference type="Pfam" id="PF00069">
    <property type="entry name" value="Pkinase"/>
    <property type="match status" value="1"/>
</dbReference>
<gene>
    <name evidence="15" type="ORF">STAS_10561</name>
</gene>
<evidence type="ECO:0000256" key="10">
    <source>
        <dbReference type="ARBA" id="ARBA00023136"/>
    </source>
</evidence>
<dbReference type="AlphaFoldDB" id="A0A5A7PNY7"/>
<feature type="signal peptide" evidence="13">
    <location>
        <begin position="1"/>
        <end position="20"/>
    </location>
</feature>
<evidence type="ECO:0000256" key="4">
    <source>
        <dbReference type="ARBA" id="ARBA00022692"/>
    </source>
</evidence>
<organism evidence="15 16">
    <name type="scientific">Striga asiatica</name>
    <name type="common">Asiatic witchweed</name>
    <name type="synonym">Buchnera asiatica</name>
    <dbReference type="NCBI Taxonomy" id="4170"/>
    <lineage>
        <taxon>Eukaryota</taxon>
        <taxon>Viridiplantae</taxon>
        <taxon>Streptophyta</taxon>
        <taxon>Embryophyta</taxon>
        <taxon>Tracheophyta</taxon>
        <taxon>Spermatophyta</taxon>
        <taxon>Magnoliopsida</taxon>
        <taxon>eudicotyledons</taxon>
        <taxon>Gunneridae</taxon>
        <taxon>Pentapetalae</taxon>
        <taxon>asterids</taxon>
        <taxon>lamiids</taxon>
        <taxon>Lamiales</taxon>
        <taxon>Orobanchaceae</taxon>
        <taxon>Buchnereae</taxon>
        <taxon>Striga</taxon>
    </lineage>
</organism>
<dbReference type="InterPro" id="IPR017441">
    <property type="entry name" value="Protein_kinase_ATP_BS"/>
</dbReference>
<dbReference type="GO" id="GO:0016020">
    <property type="term" value="C:membrane"/>
    <property type="evidence" value="ECO:0007669"/>
    <property type="project" value="UniProtKB-SubCell"/>
</dbReference>
<dbReference type="Gene3D" id="3.80.10.10">
    <property type="entry name" value="Ribonuclease Inhibitor"/>
    <property type="match status" value="2"/>
</dbReference>
<evidence type="ECO:0000256" key="6">
    <source>
        <dbReference type="ARBA" id="ARBA00022737"/>
    </source>
</evidence>
<keyword evidence="16" id="KW-1185">Reference proteome</keyword>
<evidence type="ECO:0000256" key="3">
    <source>
        <dbReference type="ARBA" id="ARBA00022614"/>
    </source>
</evidence>
<dbReference type="Pfam" id="PF08263">
    <property type="entry name" value="LRRNT_2"/>
    <property type="match status" value="1"/>
</dbReference>
<dbReference type="InterPro" id="IPR013210">
    <property type="entry name" value="LRR_N_plant-typ"/>
</dbReference>
<evidence type="ECO:0000313" key="15">
    <source>
        <dbReference type="EMBL" id="GER34338.1"/>
    </source>
</evidence>
<dbReference type="SUPFAM" id="SSF52058">
    <property type="entry name" value="L domain-like"/>
    <property type="match status" value="1"/>
</dbReference>
<keyword evidence="7 11" id="KW-0547">Nucleotide-binding</keyword>
<dbReference type="SMART" id="SM00369">
    <property type="entry name" value="LRR_TYP"/>
    <property type="match status" value="3"/>
</dbReference>
<feature type="binding site" evidence="11">
    <location>
        <position position="359"/>
    </location>
    <ligand>
        <name>ATP</name>
        <dbReference type="ChEBI" id="CHEBI:30616"/>
    </ligand>
</feature>
<name>A0A5A7PNY7_STRAF</name>
<evidence type="ECO:0000256" key="2">
    <source>
        <dbReference type="ARBA" id="ARBA00022553"/>
    </source>
</evidence>
<protein>
    <submittedName>
        <fullName evidence="15">Leucine-rich repeat protein kinase family protein</fullName>
    </submittedName>
</protein>
<accession>A0A5A7PNY7</accession>
<dbReference type="InterPro" id="IPR050994">
    <property type="entry name" value="At_inactive_RLKs"/>
</dbReference>
<comment type="caution">
    <text evidence="15">The sequence shown here is derived from an EMBL/GenBank/DDBJ whole genome shotgun (WGS) entry which is preliminary data.</text>
</comment>
<evidence type="ECO:0000313" key="16">
    <source>
        <dbReference type="Proteomes" id="UP000325081"/>
    </source>
</evidence>
<keyword evidence="4 12" id="KW-0812">Transmembrane</keyword>
<keyword evidence="3" id="KW-0433">Leucine-rich repeat</keyword>
<dbReference type="SUPFAM" id="SSF56112">
    <property type="entry name" value="Protein kinase-like (PK-like)"/>
    <property type="match status" value="1"/>
</dbReference>
<evidence type="ECO:0000256" key="12">
    <source>
        <dbReference type="SAM" id="Phobius"/>
    </source>
</evidence>
<comment type="subcellular location">
    <subcellularLocation>
        <location evidence="1">Membrane</location>
    </subcellularLocation>
</comment>
<dbReference type="PROSITE" id="PS51450">
    <property type="entry name" value="LRR"/>
    <property type="match status" value="1"/>
</dbReference>
<dbReference type="FunFam" id="3.30.200.20:FF:000307">
    <property type="entry name" value="pollen receptor-like kinase 1"/>
    <property type="match status" value="1"/>
</dbReference>
<dbReference type="Proteomes" id="UP000325081">
    <property type="component" value="Unassembled WGS sequence"/>
</dbReference>
<dbReference type="InterPro" id="IPR003591">
    <property type="entry name" value="Leu-rich_rpt_typical-subtyp"/>
</dbReference>
<dbReference type="PANTHER" id="PTHR48010:SF1">
    <property type="entry name" value="PROTEIN KINASE DOMAIN-CONTAINING PROTEIN"/>
    <property type="match status" value="1"/>
</dbReference>